<keyword evidence="1" id="KW-0808">Transferase</keyword>
<organism evidence="1">
    <name type="scientific">termite gut metagenome</name>
    <dbReference type="NCBI Taxonomy" id="433724"/>
    <lineage>
        <taxon>unclassified sequences</taxon>
        <taxon>metagenomes</taxon>
        <taxon>organismal metagenomes</taxon>
    </lineage>
</organism>
<sequence>MTNNNVPISRELVDKTIQEYHITDFSKATIREVKAITTIVETISEVEFIKMEMGVPGIPPSNVGVDAEIEALRNGIAGIYPDINGLPELKEEAARFVKAFINIDIRPEGCVPVT</sequence>
<dbReference type="EC" id="2.6.1.2" evidence="1"/>
<comment type="caution">
    <text evidence="1">The sequence shown here is derived from an EMBL/GenBank/DDBJ whole genome shotgun (WGS) entry which is preliminary data.</text>
</comment>
<dbReference type="AlphaFoldDB" id="A0A5J4QAF4"/>
<keyword evidence="1" id="KW-0032">Aminotransferase</keyword>
<gene>
    <name evidence="1" type="ORF">EZS27_031378</name>
</gene>
<dbReference type="SUPFAM" id="SSF53383">
    <property type="entry name" value="PLP-dependent transferases"/>
    <property type="match status" value="1"/>
</dbReference>
<proteinExistence type="predicted"/>
<evidence type="ECO:0000313" key="1">
    <source>
        <dbReference type="EMBL" id="KAA6318637.1"/>
    </source>
</evidence>
<dbReference type="InterPro" id="IPR015424">
    <property type="entry name" value="PyrdxlP-dep_Trfase"/>
</dbReference>
<accession>A0A5J4QAF4</accession>
<dbReference type="Gene3D" id="6.10.120.10">
    <property type="entry name" value="Bacterial aspartate aminotransferase, helical domain"/>
    <property type="match status" value="1"/>
</dbReference>
<name>A0A5J4QAF4_9ZZZZ</name>
<dbReference type="GO" id="GO:0004021">
    <property type="term" value="F:L-alanine:2-oxoglutarate aminotransferase activity"/>
    <property type="evidence" value="ECO:0007669"/>
    <property type="project" value="UniProtKB-EC"/>
</dbReference>
<feature type="non-terminal residue" evidence="1">
    <location>
        <position position="114"/>
    </location>
</feature>
<dbReference type="EMBL" id="SNRY01004128">
    <property type="protein sequence ID" value="KAA6318637.1"/>
    <property type="molecule type" value="Genomic_DNA"/>
</dbReference>
<keyword evidence="1" id="KW-0670">Pyruvate</keyword>
<reference evidence="1" key="1">
    <citation type="submission" date="2019-03" db="EMBL/GenBank/DDBJ databases">
        <title>Single cell metagenomics reveals metabolic interactions within the superorganism composed of flagellate Streblomastix strix and complex community of Bacteroidetes bacteria on its surface.</title>
        <authorList>
            <person name="Treitli S.C."/>
            <person name="Kolisko M."/>
            <person name="Husnik F."/>
            <person name="Keeling P."/>
            <person name="Hampl V."/>
        </authorList>
    </citation>
    <scope>NUCLEOTIDE SEQUENCE</scope>
    <source>
        <strain evidence="1">STM</strain>
    </source>
</reference>
<protein>
    <submittedName>
        <fullName evidence="1">Glutamate-pyruvate aminotransferase AlaC</fullName>
        <ecNumber evidence="1">2.6.1.2</ecNumber>
    </submittedName>
</protein>